<gene>
    <name evidence="1" type="ORF">BpHYR1_020316</name>
</gene>
<reference evidence="1 2" key="1">
    <citation type="journal article" date="2018" name="Sci. Rep.">
        <title>Genomic signatures of local adaptation to the degree of environmental predictability in rotifers.</title>
        <authorList>
            <person name="Franch-Gras L."/>
            <person name="Hahn C."/>
            <person name="Garcia-Roger E.M."/>
            <person name="Carmona M.J."/>
            <person name="Serra M."/>
            <person name="Gomez A."/>
        </authorList>
    </citation>
    <scope>NUCLEOTIDE SEQUENCE [LARGE SCALE GENOMIC DNA]</scope>
    <source>
        <strain evidence="1">HYR1</strain>
    </source>
</reference>
<dbReference type="CDD" id="cd00590">
    <property type="entry name" value="RRM_SF"/>
    <property type="match status" value="1"/>
</dbReference>
<dbReference type="AlphaFoldDB" id="A0A3M7R043"/>
<evidence type="ECO:0000313" key="1">
    <source>
        <dbReference type="EMBL" id="RNA16952.1"/>
    </source>
</evidence>
<protein>
    <submittedName>
        <fullName evidence="1">Uncharacterized protein</fullName>
    </submittedName>
</protein>
<accession>A0A3M7R043</accession>
<sequence>QDWEYTRQYNAEKLEEFFRKQTETITNKIHSIKLVLNEKHKKYQCIINLYSPGDAQLMVEHFNGSKM</sequence>
<keyword evidence="2" id="KW-1185">Reference proteome</keyword>
<dbReference type="Proteomes" id="UP000276133">
    <property type="component" value="Unassembled WGS sequence"/>
</dbReference>
<feature type="non-terminal residue" evidence="1">
    <location>
        <position position="1"/>
    </location>
</feature>
<name>A0A3M7R043_BRAPC</name>
<proteinExistence type="predicted"/>
<comment type="caution">
    <text evidence="1">The sequence shown here is derived from an EMBL/GenBank/DDBJ whole genome shotgun (WGS) entry which is preliminary data.</text>
</comment>
<dbReference type="EMBL" id="REGN01004579">
    <property type="protein sequence ID" value="RNA16952.1"/>
    <property type="molecule type" value="Genomic_DNA"/>
</dbReference>
<evidence type="ECO:0000313" key="2">
    <source>
        <dbReference type="Proteomes" id="UP000276133"/>
    </source>
</evidence>
<organism evidence="1 2">
    <name type="scientific">Brachionus plicatilis</name>
    <name type="common">Marine rotifer</name>
    <name type="synonym">Brachionus muelleri</name>
    <dbReference type="NCBI Taxonomy" id="10195"/>
    <lineage>
        <taxon>Eukaryota</taxon>
        <taxon>Metazoa</taxon>
        <taxon>Spiralia</taxon>
        <taxon>Gnathifera</taxon>
        <taxon>Rotifera</taxon>
        <taxon>Eurotatoria</taxon>
        <taxon>Monogononta</taxon>
        <taxon>Pseudotrocha</taxon>
        <taxon>Ploima</taxon>
        <taxon>Brachionidae</taxon>
        <taxon>Brachionus</taxon>
    </lineage>
</organism>